<keyword evidence="5" id="KW-1185">Reference proteome</keyword>
<dbReference type="InterPro" id="IPR050209">
    <property type="entry name" value="Rab_GTPases_membrane_traffic"/>
</dbReference>
<protein>
    <submittedName>
        <fullName evidence="6">Uncharacterized protein</fullName>
    </submittedName>
</protein>
<dbReference type="PROSITE" id="PS51419">
    <property type="entry name" value="RAB"/>
    <property type="match status" value="1"/>
</dbReference>
<evidence type="ECO:0000256" key="4">
    <source>
        <dbReference type="ARBA" id="ARBA00023288"/>
    </source>
</evidence>
<evidence type="ECO:0000313" key="5">
    <source>
        <dbReference type="Proteomes" id="UP000887540"/>
    </source>
</evidence>
<reference evidence="6" key="1">
    <citation type="submission" date="2022-11" db="UniProtKB">
        <authorList>
            <consortium name="WormBaseParasite"/>
        </authorList>
    </citation>
    <scope>IDENTIFICATION</scope>
</reference>
<dbReference type="GO" id="GO:0003924">
    <property type="term" value="F:GTPase activity"/>
    <property type="evidence" value="ECO:0007669"/>
    <property type="project" value="InterPro"/>
</dbReference>
<dbReference type="PRINTS" id="PR00449">
    <property type="entry name" value="RASTRNSFRMNG"/>
</dbReference>
<name>A0A914ED69_9BILA</name>
<dbReference type="InterPro" id="IPR027417">
    <property type="entry name" value="P-loop_NTPase"/>
</dbReference>
<organism evidence="5 6">
    <name type="scientific">Acrobeloides nanus</name>
    <dbReference type="NCBI Taxonomy" id="290746"/>
    <lineage>
        <taxon>Eukaryota</taxon>
        <taxon>Metazoa</taxon>
        <taxon>Ecdysozoa</taxon>
        <taxon>Nematoda</taxon>
        <taxon>Chromadorea</taxon>
        <taxon>Rhabditida</taxon>
        <taxon>Tylenchina</taxon>
        <taxon>Cephalobomorpha</taxon>
        <taxon>Cephaloboidea</taxon>
        <taxon>Cephalobidae</taxon>
        <taxon>Acrobeloides</taxon>
    </lineage>
</organism>
<dbReference type="SMART" id="SM00176">
    <property type="entry name" value="RAN"/>
    <property type="match status" value="1"/>
</dbReference>
<dbReference type="Gene3D" id="3.40.50.300">
    <property type="entry name" value="P-loop containing nucleotide triphosphate hydrolases"/>
    <property type="match status" value="1"/>
</dbReference>
<dbReference type="NCBIfam" id="TIGR00231">
    <property type="entry name" value="small_GTP"/>
    <property type="match status" value="1"/>
</dbReference>
<comment type="similarity">
    <text evidence="1">Belongs to the small GTPase superfamily. Rab family.</text>
</comment>
<dbReference type="SUPFAM" id="SSF52540">
    <property type="entry name" value="P-loop containing nucleoside triphosphate hydrolases"/>
    <property type="match status" value="1"/>
</dbReference>
<keyword evidence="3" id="KW-0342">GTP-binding</keyword>
<dbReference type="PROSITE" id="PS51421">
    <property type="entry name" value="RAS"/>
    <property type="match status" value="1"/>
</dbReference>
<sequence>MTRTDDSDFHHKFKVIIVGAPNVGKTSLLNQYVDNKFNLEEPSTVGPGFKKRNVQIDNKTIRVEIWDTAGQERFASMINAYYLNSVAAIIVYDITKHDTFKRVVEHWLDQVKDRTENPDFVIMLVGNKCDLKRLRTVPIEEAKRFAEEKGLKHIETSALDSTNVDEAFKILLEETYRIRKEKGLLDPRSNTYPVINLDEKSSTRKFWRWFKCS</sequence>
<dbReference type="InterPro" id="IPR005225">
    <property type="entry name" value="Small_GTP-bd"/>
</dbReference>
<accession>A0A914ED69</accession>
<dbReference type="WBParaSite" id="ACRNAN_scaffold6957.g31514.t1">
    <property type="protein sequence ID" value="ACRNAN_scaffold6957.g31514.t1"/>
    <property type="gene ID" value="ACRNAN_scaffold6957.g31514"/>
</dbReference>
<dbReference type="GO" id="GO:0005525">
    <property type="term" value="F:GTP binding"/>
    <property type="evidence" value="ECO:0007669"/>
    <property type="project" value="UniProtKB-KW"/>
</dbReference>
<evidence type="ECO:0000256" key="3">
    <source>
        <dbReference type="ARBA" id="ARBA00023134"/>
    </source>
</evidence>
<dbReference type="SMART" id="SM00175">
    <property type="entry name" value="RAB"/>
    <property type="match status" value="1"/>
</dbReference>
<evidence type="ECO:0000313" key="6">
    <source>
        <dbReference type="WBParaSite" id="ACRNAN_scaffold6957.g31514.t1"/>
    </source>
</evidence>
<dbReference type="Pfam" id="PF00071">
    <property type="entry name" value="Ras"/>
    <property type="match status" value="1"/>
</dbReference>
<dbReference type="SMART" id="SM00174">
    <property type="entry name" value="RHO"/>
    <property type="match status" value="1"/>
</dbReference>
<dbReference type="InterPro" id="IPR001806">
    <property type="entry name" value="Small_GTPase"/>
</dbReference>
<keyword evidence="2" id="KW-0547">Nucleotide-binding</keyword>
<evidence type="ECO:0000256" key="1">
    <source>
        <dbReference type="ARBA" id="ARBA00006270"/>
    </source>
</evidence>
<dbReference type="FunFam" id="3.40.50.300:FF:001129">
    <property type="entry name" value="ras-related protein Rab-44 isoform X2"/>
    <property type="match status" value="1"/>
</dbReference>
<evidence type="ECO:0000256" key="2">
    <source>
        <dbReference type="ARBA" id="ARBA00022741"/>
    </source>
</evidence>
<dbReference type="PROSITE" id="PS51420">
    <property type="entry name" value="RHO"/>
    <property type="match status" value="1"/>
</dbReference>
<dbReference type="Proteomes" id="UP000887540">
    <property type="component" value="Unplaced"/>
</dbReference>
<dbReference type="PANTHER" id="PTHR47979">
    <property type="entry name" value="DRAB11-RELATED"/>
    <property type="match status" value="1"/>
</dbReference>
<dbReference type="SMART" id="SM00173">
    <property type="entry name" value="RAS"/>
    <property type="match status" value="1"/>
</dbReference>
<keyword evidence="4" id="KW-0449">Lipoprotein</keyword>
<proteinExistence type="inferred from homology"/>
<dbReference type="AlphaFoldDB" id="A0A914ED69"/>